<dbReference type="Pfam" id="PF12802">
    <property type="entry name" value="MarR_2"/>
    <property type="match status" value="1"/>
</dbReference>
<dbReference type="InterPro" id="IPR000835">
    <property type="entry name" value="HTH_MarR-typ"/>
</dbReference>
<evidence type="ECO:0000259" key="4">
    <source>
        <dbReference type="PROSITE" id="PS50995"/>
    </source>
</evidence>
<dbReference type="PRINTS" id="PR00598">
    <property type="entry name" value="HTHMARR"/>
</dbReference>
<evidence type="ECO:0000313" key="6">
    <source>
        <dbReference type="Proteomes" id="UP000256269"/>
    </source>
</evidence>
<evidence type="ECO:0000256" key="1">
    <source>
        <dbReference type="ARBA" id="ARBA00023015"/>
    </source>
</evidence>
<dbReference type="Gene3D" id="1.10.10.10">
    <property type="entry name" value="Winged helix-like DNA-binding domain superfamily/Winged helix DNA-binding domain"/>
    <property type="match status" value="1"/>
</dbReference>
<dbReference type="RefSeq" id="WP_246014907.1">
    <property type="nucleotide sequence ID" value="NZ_CP144375.1"/>
</dbReference>
<evidence type="ECO:0000313" key="5">
    <source>
        <dbReference type="EMBL" id="REH51705.1"/>
    </source>
</evidence>
<evidence type="ECO:0000256" key="2">
    <source>
        <dbReference type="ARBA" id="ARBA00023125"/>
    </source>
</evidence>
<dbReference type="GO" id="GO:0003700">
    <property type="term" value="F:DNA-binding transcription factor activity"/>
    <property type="evidence" value="ECO:0007669"/>
    <property type="project" value="InterPro"/>
</dbReference>
<accession>A0A3E0I0H0</accession>
<organism evidence="5 6">
    <name type="scientific">Kutzneria buriramensis</name>
    <dbReference type="NCBI Taxonomy" id="1045776"/>
    <lineage>
        <taxon>Bacteria</taxon>
        <taxon>Bacillati</taxon>
        <taxon>Actinomycetota</taxon>
        <taxon>Actinomycetes</taxon>
        <taxon>Pseudonocardiales</taxon>
        <taxon>Pseudonocardiaceae</taxon>
        <taxon>Kutzneria</taxon>
    </lineage>
</organism>
<evidence type="ECO:0000256" key="3">
    <source>
        <dbReference type="ARBA" id="ARBA00023163"/>
    </source>
</evidence>
<keyword evidence="1" id="KW-0805">Transcription regulation</keyword>
<dbReference type="InterPro" id="IPR036388">
    <property type="entry name" value="WH-like_DNA-bd_sf"/>
</dbReference>
<gene>
    <name evidence="5" type="ORF">BCF44_103154</name>
</gene>
<dbReference type="Proteomes" id="UP000256269">
    <property type="component" value="Unassembled WGS sequence"/>
</dbReference>
<dbReference type="GO" id="GO:0003677">
    <property type="term" value="F:DNA binding"/>
    <property type="evidence" value="ECO:0007669"/>
    <property type="project" value="UniProtKB-KW"/>
</dbReference>
<dbReference type="SMART" id="SM00347">
    <property type="entry name" value="HTH_MARR"/>
    <property type="match status" value="1"/>
</dbReference>
<dbReference type="PANTHER" id="PTHR42756:SF1">
    <property type="entry name" value="TRANSCRIPTIONAL REPRESSOR OF EMRAB OPERON"/>
    <property type="match status" value="1"/>
</dbReference>
<sequence length="162" mass="17758">MGDAIDVILEQWRRERPDLDLSALGVFGRIMRLSAVLTAFMDDWCAAHGLRAGEFDVLTALRRAGPAIPSDLADALMMSRSGMTKRLDGLEAAGLVARTLDPGDRRSFVVALTDEGRRLIDSALTEHAANMQRLAEGLSPRERAALEKSLRTLLTDNRLSPM</sequence>
<dbReference type="EMBL" id="QUNO01000003">
    <property type="protein sequence ID" value="REH51705.1"/>
    <property type="molecule type" value="Genomic_DNA"/>
</dbReference>
<comment type="caution">
    <text evidence="5">The sequence shown here is derived from an EMBL/GenBank/DDBJ whole genome shotgun (WGS) entry which is preliminary data.</text>
</comment>
<dbReference type="PANTHER" id="PTHR42756">
    <property type="entry name" value="TRANSCRIPTIONAL REGULATOR, MARR"/>
    <property type="match status" value="1"/>
</dbReference>
<proteinExistence type="predicted"/>
<keyword evidence="3" id="KW-0804">Transcription</keyword>
<dbReference type="InterPro" id="IPR036390">
    <property type="entry name" value="WH_DNA-bd_sf"/>
</dbReference>
<dbReference type="PROSITE" id="PS50995">
    <property type="entry name" value="HTH_MARR_2"/>
    <property type="match status" value="1"/>
</dbReference>
<keyword evidence="2 5" id="KW-0238">DNA-binding</keyword>
<protein>
    <submittedName>
        <fullName evidence="5">DNA-binding MarR family transcriptional regulator</fullName>
    </submittedName>
</protein>
<dbReference type="AlphaFoldDB" id="A0A3E0I0H0"/>
<keyword evidence="6" id="KW-1185">Reference proteome</keyword>
<name>A0A3E0I0H0_9PSEU</name>
<dbReference type="SUPFAM" id="SSF46785">
    <property type="entry name" value="Winged helix' DNA-binding domain"/>
    <property type="match status" value="1"/>
</dbReference>
<feature type="domain" description="HTH marR-type" evidence="4">
    <location>
        <begin position="23"/>
        <end position="155"/>
    </location>
</feature>
<reference evidence="5 6" key="1">
    <citation type="submission" date="2018-08" db="EMBL/GenBank/DDBJ databases">
        <title>Genomic Encyclopedia of Archaeal and Bacterial Type Strains, Phase II (KMG-II): from individual species to whole genera.</title>
        <authorList>
            <person name="Goeker M."/>
        </authorList>
    </citation>
    <scope>NUCLEOTIDE SEQUENCE [LARGE SCALE GENOMIC DNA]</scope>
    <source>
        <strain evidence="5 6">DSM 45791</strain>
    </source>
</reference>